<comment type="caution">
    <text evidence="7">The sequence shown here is derived from an EMBL/GenBank/DDBJ whole genome shotgun (WGS) entry which is preliminary data.</text>
</comment>
<dbReference type="Gene3D" id="1.10.10.10">
    <property type="entry name" value="Winged helix-like DNA-binding domain superfamily/Winged helix DNA-binding domain"/>
    <property type="match status" value="1"/>
</dbReference>
<proteinExistence type="inferred from homology"/>
<evidence type="ECO:0000256" key="4">
    <source>
        <dbReference type="ARBA" id="ARBA00023163"/>
    </source>
</evidence>
<dbReference type="PANTHER" id="PTHR43133:SF60">
    <property type="entry name" value="RNA POLYMERASE SIGMA FACTOR SIGV"/>
    <property type="match status" value="1"/>
</dbReference>
<dbReference type="Pfam" id="PF04542">
    <property type="entry name" value="Sigma70_r2"/>
    <property type="match status" value="1"/>
</dbReference>
<evidence type="ECO:0000256" key="3">
    <source>
        <dbReference type="ARBA" id="ARBA00023082"/>
    </source>
</evidence>
<evidence type="ECO:0000256" key="2">
    <source>
        <dbReference type="ARBA" id="ARBA00023015"/>
    </source>
</evidence>
<dbReference type="InterPro" id="IPR013325">
    <property type="entry name" value="RNA_pol_sigma_r2"/>
</dbReference>
<protein>
    <submittedName>
        <fullName evidence="7">RNA polymerase sigma factor</fullName>
    </submittedName>
</protein>
<dbReference type="EMBL" id="BAAACW010000083">
    <property type="protein sequence ID" value="GAA0362415.1"/>
    <property type="molecule type" value="Genomic_DNA"/>
</dbReference>
<name>A0ABN0XEW6_9LACT</name>
<evidence type="ECO:0000259" key="5">
    <source>
        <dbReference type="Pfam" id="PF04542"/>
    </source>
</evidence>
<feature type="domain" description="RNA polymerase sigma factor 70 region 4 type 2" evidence="6">
    <location>
        <begin position="101"/>
        <end position="151"/>
    </location>
</feature>
<dbReference type="PANTHER" id="PTHR43133">
    <property type="entry name" value="RNA POLYMERASE ECF-TYPE SIGMA FACTO"/>
    <property type="match status" value="1"/>
</dbReference>
<evidence type="ECO:0000313" key="7">
    <source>
        <dbReference type="EMBL" id="GAA0362415.1"/>
    </source>
</evidence>
<dbReference type="InterPro" id="IPR036388">
    <property type="entry name" value="WH-like_DNA-bd_sf"/>
</dbReference>
<accession>A0ABN0XEW6</accession>
<keyword evidence="3" id="KW-0731">Sigma factor</keyword>
<dbReference type="RefSeq" id="WP_161878302.1">
    <property type="nucleotide sequence ID" value="NZ_BAAACW010000083.1"/>
</dbReference>
<dbReference type="InterPro" id="IPR007627">
    <property type="entry name" value="RNA_pol_sigma70_r2"/>
</dbReference>
<dbReference type="Proteomes" id="UP001501166">
    <property type="component" value="Unassembled WGS sequence"/>
</dbReference>
<dbReference type="InterPro" id="IPR014284">
    <property type="entry name" value="RNA_pol_sigma-70_dom"/>
</dbReference>
<dbReference type="InterPro" id="IPR039425">
    <property type="entry name" value="RNA_pol_sigma-70-like"/>
</dbReference>
<dbReference type="SUPFAM" id="SSF88946">
    <property type="entry name" value="Sigma2 domain of RNA polymerase sigma factors"/>
    <property type="match status" value="1"/>
</dbReference>
<dbReference type="Pfam" id="PF08281">
    <property type="entry name" value="Sigma70_r4_2"/>
    <property type="match status" value="1"/>
</dbReference>
<dbReference type="SUPFAM" id="SSF88659">
    <property type="entry name" value="Sigma3 and sigma4 domains of RNA polymerase sigma factors"/>
    <property type="match status" value="1"/>
</dbReference>
<keyword evidence="4" id="KW-0804">Transcription</keyword>
<dbReference type="NCBIfam" id="TIGR02937">
    <property type="entry name" value="sigma70-ECF"/>
    <property type="match status" value="1"/>
</dbReference>
<keyword evidence="2" id="KW-0805">Transcription regulation</keyword>
<dbReference type="CDD" id="cd06171">
    <property type="entry name" value="Sigma70_r4"/>
    <property type="match status" value="1"/>
</dbReference>
<dbReference type="InterPro" id="IPR013249">
    <property type="entry name" value="RNA_pol_sigma70_r4_t2"/>
</dbReference>
<dbReference type="InterPro" id="IPR013324">
    <property type="entry name" value="RNA_pol_sigma_r3/r4-like"/>
</dbReference>
<evidence type="ECO:0000313" key="8">
    <source>
        <dbReference type="Proteomes" id="UP001501166"/>
    </source>
</evidence>
<organism evidence="7 8">
    <name type="scientific">Alkalibacterium iburiense</name>
    <dbReference type="NCBI Taxonomy" id="290589"/>
    <lineage>
        <taxon>Bacteria</taxon>
        <taxon>Bacillati</taxon>
        <taxon>Bacillota</taxon>
        <taxon>Bacilli</taxon>
        <taxon>Lactobacillales</taxon>
        <taxon>Carnobacteriaceae</taxon>
        <taxon>Alkalibacterium</taxon>
    </lineage>
</organism>
<gene>
    <name evidence="7" type="ORF">GCM10008932_13790</name>
</gene>
<keyword evidence="8" id="KW-1185">Reference proteome</keyword>
<dbReference type="Gene3D" id="1.10.1740.10">
    <property type="match status" value="1"/>
</dbReference>
<feature type="domain" description="RNA polymerase sigma-70 region 2" evidence="5">
    <location>
        <begin position="11"/>
        <end position="74"/>
    </location>
</feature>
<comment type="similarity">
    <text evidence="1">Belongs to the sigma-70 factor family. ECF subfamily.</text>
</comment>
<reference evidence="7 8" key="1">
    <citation type="journal article" date="2019" name="Int. J. Syst. Evol. Microbiol.">
        <title>The Global Catalogue of Microorganisms (GCM) 10K type strain sequencing project: providing services to taxonomists for standard genome sequencing and annotation.</title>
        <authorList>
            <consortium name="The Broad Institute Genomics Platform"/>
            <consortium name="The Broad Institute Genome Sequencing Center for Infectious Disease"/>
            <person name="Wu L."/>
            <person name="Ma J."/>
        </authorList>
    </citation>
    <scope>NUCLEOTIDE SEQUENCE [LARGE SCALE GENOMIC DNA]</scope>
    <source>
        <strain evidence="7 8">JCM 12662</strain>
    </source>
</reference>
<sequence>MRSEKEVTHAIQLYGDTVRRVCMVYLKNPTDTEDIFQNVFIKYATRSPQFESLEHEKAWIIRVTINECKDFLKSFYKRNIFPTRQSVLINQQTATVPTEHREVLEAVLALSKKYREIIYLFYYEEYTAVEIAEILNKNVNTVYTRLTRGRDLLKAALGDDYHE</sequence>
<evidence type="ECO:0000259" key="6">
    <source>
        <dbReference type="Pfam" id="PF08281"/>
    </source>
</evidence>
<evidence type="ECO:0000256" key="1">
    <source>
        <dbReference type="ARBA" id="ARBA00010641"/>
    </source>
</evidence>